<organism evidence="1 2">
    <name type="scientific">Vaccinium darrowii</name>
    <dbReference type="NCBI Taxonomy" id="229202"/>
    <lineage>
        <taxon>Eukaryota</taxon>
        <taxon>Viridiplantae</taxon>
        <taxon>Streptophyta</taxon>
        <taxon>Embryophyta</taxon>
        <taxon>Tracheophyta</taxon>
        <taxon>Spermatophyta</taxon>
        <taxon>Magnoliopsida</taxon>
        <taxon>eudicotyledons</taxon>
        <taxon>Gunneridae</taxon>
        <taxon>Pentapetalae</taxon>
        <taxon>asterids</taxon>
        <taxon>Ericales</taxon>
        <taxon>Ericaceae</taxon>
        <taxon>Vaccinioideae</taxon>
        <taxon>Vaccinieae</taxon>
        <taxon>Vaccinium</taxon>
    </lineage>
</organism>
<gene>
    <name evidence="1" type="ORF">Vadar_006541</name>
</gene>
<evidence type="ECO:0000313" key="2">
    <source>
        <dbReference type="Proteomes" id="UP000828048"/>
    </source>
</evidence>
<reference evidence="1 2" key="1">
    <citation type="journal article" date="2021" name="Hortic Res">
        <title>High-quality reference genome and annotation aids understanding of berry development for evergreen blueberry (Vaccinium darrowii).</title>
        <authorList>
            <person name="Yu J."/>
            <person name="Hulse-Kemp A.M."/>
            <person name="Babiker E."/>
            <person name="Staton M."/>
        </authorList>
    </citation>
    <scope>NUCLEOTIDE SEQUENCE [LARGE SCALE GENOMIC DNA]</scope>
    <source>
        <strain evidence="2">cv. NJ 8807/NJ 8810</strain>
        <tissue evidence="1">Young leaf</tissue>
    </source>
</reference>
<comment type="caution">
    <text evidence="1">The sequence shown here is derived from an EMBL/GenBank/DDBJ whole genome shotgun (WGS) entry which is preliminary data.</text>
</comment>
<evidence type="ECO:0000313" key="1">
    <source>
        <dbReference type="EMBL" id="KAH7845830.1"/>
    </source>
</evidence>
<protein>
    <submittedName>
        <fullName evidence="1">Uncharacterized protein</fullName>
    </submittedName>
</protein>
<dbReference type="EMBL" id="CM037155">
    <property type="protein sequence ID" value="KAH7845830.1"/>
    <property type="molecule type" value="Genomic_DNA"/>
</dbReference>
<accession>A0ACB7XYQ4</accession>
<keyword evidence="2" id="KW-1185">Reference proteome</keyword>
<dbReference type="Proteomes" id="UP000828048">
    <property type="component" value="Chromosome 5"/>
</dbReference>
<proteinExistence type="predicted"/>
<name>A0ACB7XYQ4_9ERIC</name>
<sequence length="296" mass="33176">MAEIMTEKGKGKVQVFDFDEDLAVFLAEHIADLSIVFPKRGAFTICFFRRFSHHEKLICAIWLRSSTGNWAAVNECIVGFLFCRRGKYTEDEGKAVLIQILDVVSFCHLQGVVHRDLKPEVADGPDTEVLVASPAELSGWETRVFHDVTLALKTLGICIFSAETGGHSTVDSEWELYRFLLDGNCKFKLSNMVRNQIVDMIRRTSSFACLQLLSSLSVFGLLAGSYDQHFVCIVHSVWAPGWFLRSALRMFSALTMAMYNLLPSSEVCPKREACRKRKAPEKEVCSGNSGSQMSLL</sequence>